<evidence type="ECO:0000256" key="7">
    <source>
        <dbReference type="ARBA" id="ARBA00023010"/>
    </source>
</evidence>
<dbReference type="PANTHER" id="PTHR21622:SF0">
    <property type="entry name" value="COILED-COIL-HELIX-COILED-COIL-HELIX DOMAIN CONTAINING 4"/>
    <property type="match status" value="1"/>
</dbReference>
<feature type="compositionally biased region" description="Acidic residues" evidence="12">
    <location>
        <begin position="71"/>
        <end position="81"/>
    </location>
</feature>
<keyword evidence="6" id="KW-0560">Oxidoreductase</keyword>
<comment type="subcellular location">
    <subcellularLocation>
        <location evidence="2">Mitochondrion inner membrane</location>
        <topology evidence="2">Single-pass type II membrane protein</topology>
        <orientation evidence="2">Intermembrane side</orientation>
    </subcellularLocation>
</comment>
<protein>
    <recommendedName>
        <fullName evidence="3">Mitochondrial intermembrane space import and assembly protein 40</fullName>
    </recommendedName>
    <alternativeName>
        <fullName evidence="11">Mitochondrial import inner membrane translocase TIM40</fullName>
    </alternativeName>
</protein>
<keyword evidence="9" id="KW-1015">Disulfide bond</keyword>
<dbReference type="Proteomes" id="UP001214628">
    <property type="component" value="Chromosome 2"/>
</dbReference>
<evidence type="ECO:0000256" key="10">
    <source>
        <dbReference type="ARBA" id="ARBA00023284"/>
    </source>
</evidence>
<feature type="compositionally biased region" description="Low complexity" evidence="12">
    <location>
        <begin position="82"/>
        <end position="97"/>
    </location>
</feature>
<dbReference type="Gene3D" id="1.10.287.2900">
    <property type="match status" value="1"/>
</dbReference>
<keyword evidence="7" id="KW-0811">Translocation</keyword>
<evidence type="ECO:0000256" key="1">
    <source>
        <dbReference type="ARBA" id="ARBA00001973"/>
    </source>
</evidence>
<dbReference type="PROSITE" id="PS51808">
    <property type="entry name" value="CHCH"/>
    <property type="match status" value="1"/>
</dbReference>
<accession>A0AAF0F960</accession>
<dbReference type="GO" id="GO:0005758">
    <property type="term" value="C:mitochondrial intermembrane space"/>
    <property type="evidence" value="ECO:0007669"/>
    <property type="project" value="TreeGrafter"/>
</dbReference>
<evidence type="ECO:0000256" key="3">
    <source>
        <dbReference type="ARBA" id="ARBA00013714"/>
    </source>
</evidence>
<keyword evidence="4" id="KW-0813">Transport</keyword>
<gene>
    <name evidence="13" type="primary">MIA40</name>
    <name evidence="13" type="ORF">MPSI1_001798</name>
</gene>
<organism evidence="13 14">
    <name type="scientific">Malassezia psittaci</name>
    <dbReference type="NCBI Taxonomy" id="1821823"/>
    <lineage>
        <taxon>Eukaryota</taxon>
        <taxon>Fungi</taxon>
        <taxon>Dikarya</taxon>
        <taxon>Basidiomycota</taxon>
        <taxon>Ustilaginomycotina</taxon>
        <taxon>Malasseziomycetes</taxon>
        <taxon>Malasseziales</taxon>
        <taxon>Malasseziaceae</taxon>
        <taxon>Malassezia</taxon>
    </lineage>
</organism>
<dbReference type="AlphaFoldDB" id="A0AAF0F960"/>
<evidence type="ECO:0000256" key="5">
    <source>
        <dbReference type="ARBA" id="ARBA00022927"/>
    </source>
</evidence>
<keyword evidence="5" id="KW-0653">Protein transport</keyword>
<evidence type="ECO:0000256" key="12">
    <source>
        <dbReference type="SAM" id="MobiDB-lite"/>
    </source>
</evidence>
<dbReference type="InterPro" id="IPR039289">
    <property type="entry name" value="CHCHD4"/>
</dbReference>
<comment type="cofactor">
    <cofactor evidence="1">
        <name>Cu(2+)</name>
        <dbReference type="ChEBI" id="CHEBI:29036"/>
    </cofactor>
</comment>
<keyword evidence="14" id="KW-1185">Reference proteome</keyword>
<dbReference type="GO" id="GO:0045041">
    <property type="term" value="P:protein import into mitochondrial intermembrane space"/>
    <property type="evidence" value="ECO:0007669"/>
    <property type="project" value="InterPro"/>
</dbReference>
<name>A0AAF0F960_9BASI</name>
<dbReference type="PANTHER" id="PTHR21622">
    <property type="entry name" value="COILED-COIL-HELIX-COILED-COIL-HELIX DOMAIN CONTAINING 4"/>
    <property type="match status" value="1"/>
</dbReference>
<evidence type="ECO:0000256" key="9">
    <source>
        <dbReference type="ARBA" id="ARBA00023157"/>
    </source>
</evidence>
<dbReference type="GO" id="GO:0015035">
    <property type="term" value="F:protein-disulfide reductase activity"/>
    <property type="evidence" value="ECO:0007669"/>
    <property type="project" value="InterPro"/>
</dbReference>
<reference evidence="13" key="1">
    <citation type="submission" date="2023-02" db="EMBL/GenBank/DDBJ databases">
        <title>Mating type loci evolution in Malassezia.</title>
        <authorList>
            <person name="Coelho M.A."/>
        </authorList>
    </citation>
    <scope>NUCLEOTIDE SEQUENCE</scope>
    <source>
        <strain evidence="13">CBS 14136</strain>
    </source>
</reference>
<evidence type="ECO:0000256" key="4">
    <source>
        <dbReference type="ARBA" id="ARBA00022448"/>
    </source>
</evidence>
<dbReference type="EMBL" id="CP118376">
    <property type="protein sequence ID" value="WFD43145.1"/>
    <property type="molecule type" value="Genomic_DNA"/>
</dbReference>
<evidence type="ECO:0000256" key="11">
    <source>
        <dbReference type="ARBA" id="ARBA00033150"/>
    </source>
</evidence>
<evidence type="ECO:0000256" key="2">
    <source>
        <dbReference type="ARBA" id="ARBA00004164"/>
    </source>
</evidence>
<evidence type="ECO:0000313" key="14">
    <source>
        <dbReference type="Proteomes" id="UP001214628"/>
    </source>
</evidence>
<keyword evidence="8" id="KW-0496">Mitochondrion</keyword>
<evidence type="ECO:0000313" key="13">
    <source>
        <dbReference type="EMBL" id="WFD43145.1"/>
    </source>
</evidence>
<proteinExistence type="predicted"/>
<sequence>MSFFVRSRLGSAATLRRLALPVGAAVAVTALSVTQSPLLLEGQTKKYDYAERTKPRAAPVIKRRVIIEEVEVDEEETEDSAEASAGESSSDSESAATNTVTAYDPDSQESAFDERTGEINWDCPCLGGMAQGPCGEQFKKAFSCFIFSEQEPKGIECVDHFKDMQNCFREHPEVYAEEIEADNAAEADVAAAGEFAVAEAETA</sequence>
<dbReference type="GO" id="GO:0005743">
    <property type="term" value="C:mitochondrial inner membrane"/>
    <property type="evidence" value="ECO:0007669"/>
    <property type="project" value="UniProtKB-SubCell"/>
</dbReference>
<evidence type="ECO:0000256" key="6">
    <source>
        <dbReference type="ARBA" id="ARBA00023002"/>
    </source>
</evidence>
<feature type="region of interest" description="Disordered" evidence="12">
    <location>
        <begin position="71"/>
        <end position="113"/>
    </location>
</feature>
<evidence type="ECO:0000256" key="8">
    <source>
        <dbReference type="ARBA" id="ARBA00023128"/>
    </source>
</evidence>
<keyword evidence="10" id="KW-0676">Redox-active center</keyword>